<evidence type="ECO:0000313" key="3">
    <source>
        <dbReference type="Proteomes" id="UP000433309"/>
    </source>
</evidence>
<comment type="caution">
    <text evidence="2">The sequence shown here is derived from an EMBL/GenBank/DDBJ whole genome shotgun (WGS) entry which is preliminary data.</text>
</comment>
<proteinExistence type="predicted"/>
<gene>
    <name evidence="2" type="ORF">GJ699_03445</name>
</gene>
<sequence length="163" mass="18433">MRLLKYVALAAIMAPLLAVASASEIHTITRNGTKFRHFEVALSSENTLLPNALEIRRERLDENSKNFNYGQFEVFIPARDLDIGLGCKSNYIVRMPMTIEKEKTADIKAKQAVFFAIKKAVETKTGSVRVVLEITYDKGCNLFFRDGPGSRYIDYVGPIKQKR</sequence>
<accession>A0A6I2KTS2</accession>
<evidence type="ECO:0000256" key="1">
    <source>
        <dbReference type="SAM" id="SignalP"/>
    </source>
</evidence>
<dbReference type="RefSeq" id="WP_154373154.1">
    <property type="nucleotide sequence ID" value="NZ_WKJK01000002.1"/>
</dbReference>
<evidence type="ECO:0000313" key="2">
    <source>
        <dbReference type="EMBL" id="MRW89031.1"/>
    </source>
</evidence>
<feature type="signal peptide" evidence="1">
    <location>
        <begin position="1"/>
        <end position="20"/>
    </location>
</feature>
<keyword evidence="1" id="KW-0732">Signal</keyword>
<protein>
    <submittedName>
        <fullName evidence="2">Uncharacterized protein</fullName>
    </submittedName>
</protein>
<reference evidence="2 3" key="1">
    <citation type="submission" date="2019-11" db="EMBL/GenBank/DDBJ databases">
        <title>Novel species isolated from a subtropical stream in China.</title>
        <authorList>
            <person name="Lu H."/>
        </authorList>
    </citation>
    <scope>NUCLEOTIDE SEQUENCE [LARGE SCALE GENOMIC DNA]</scope>
    <source>
        <strain evidence="2 3">FT80W</strain>
    </source>
</reference>
<dbReference type="Proteomes" id="UP000433309">
    <property type="component" value="Unassembled WGS sequence"/>
</dbReference>
<feature type="chain" id="PRO_5026332225" evidence="1">
    <location>
        <begin position="21"/>
        <end position="163"/>
    </location>
</feature>
<dbReference type="EMBL" id="WKJK01000002">
    <property type="protein sequence ID" value="MRW89031.1"/>
    <property type="molecule type" value="Genomic_DNA"/>
</dbReference>
<dbReference type="AlphaFoldDB" id="A0A6I2KTS2"/>
<name>A0A6I2KTS2_9BURK</name>
<keyword evidence="3" id="KW-1185">Reference proteome</keyword>
<organism evidence="2 3">
    <name type="scientific">Duganella guangzhouensis</name>
    <dbReference type="NCBI Taxonomy" id="2666084"/>
    <lineage>
        <taxon>Bacteria</taxon>
        <taxon>Pseudomonadati</taxon>
        <taxon>Pseudomonadota</taxon>
        <taxon>Betaproteobacteria</taxon>
        <taxon>Burkholderiales</taxon>
        <taxon>Oxalobacteraceae</taxon>
        <taxon>Telluria group</taxon>
        <taxon>Duganella</taxon>
    </lineage>
</organism>